<organism evidence="2 3">
    <name type="scientific">Paenibacillus shunpengii</name>
    <dbReference type="NCBI Taxonomy" id="2054424"/>
    <lineage>
        <taxon>Bacteria</taxon>
        <taxon>Bacillati</taxon>
        <taxon>Bacillota</taxon>
        <taxon>Bacilli</taxon>
        <taxon>Bacillales</taxon>
        <taxon>Paenibacillaceae</taxon>
        <taxon>Paenibacillus</taxon>
    </lineage>
</organism>
<protein>
    <submittedName>
        <fullName evidence="2">Sigma factor-like helix-turn-helix DNA-binding protein</fullName>
    </submittedName>
</protein>
<dbReference type="InterPro" id="IPR013249">
    <property type="entry name" value="RNA_pol_sigma70_r4_t2"/>
</dbReference>
<dbReference type="RefSeq" id="WP_379265432.1">
    <property type="nucleotide sequence ID" value="NZ_JBHUMJ010000025.1"/>
</dbReference>
<gene>
    <name evidence="2" type="ORF">ACFSVM_25780</name>
</gene>
<dbReference type="SUPFAM" id="SSF88659">
    <property type="entry name" value="Sigma3 and sigma4 domains of RNA polymerase sigma factors"/>
    <property type="match status" value="1"/>
</dbReference>
<dbReference type="InterPro" id="IPR036388">
    <property type="entry name" value="WH-like_DNA-bd_sf"/>
</dbReference>
<dbReference type="Gene3D" id="1.10.10.10">
    <property type="entry name" value="Winged helix-like DNA-binding domain superfamily/Winged helix DNA-binding domain"/>
    <property type="match status" value="1"/>
</dbReference>
<dbReference type="EMBL" id="JBHUMJ010000025">
    <property type="protein sequence ID" value="MFD2703845.1"/>
    <property type="molecule type" value="Genomic_DNA"/>
</dbReference>
<feature type="domain" description="RNA polymerase sigma factor 70 region 4 type 2" evidence="1">
    <location>
        <begin position="97"/>
        <end position="149"/>
    </location>
</feature>
<reference evidence="3" key="1">
    <citation type="journal article" date="2019" name="Int. J. Syst. Evol. Microbiol.">
        <title>The Global Catalogue of Microorganisms (GCM) 10K type strain sequencing project: providing services to taxonomists for standard genome sequencing and annotation.</title>
        <authorList>
            <consortium name="The Broad Institute Genomics Platform"/>
            <consortium name="The Broad Institute Genome Sequencing Center for Infectious Disease"/>
            <person name="Wu L."/>
            <person name="Ma J."/>
        </authorList>
    </citation>
    <scope>NUCLEOTIDE SEQUENCE [LARGE SCALE GENOMIC DNA]</scope>
    <source>
        <strain evidence="3">KCTC 33849</strain>
    </source>
</reference>
<keyword evidence="3" id="KW-1185">Reference proteome</keyword>
<evidence type="ECO:0000313" key="3">
    <source>
        <dbReference type="Proteomes" id="UP001597540"/>
    </source>
</evidence>
<comment type="caution">
    <text evidence="2">The sequence shown here is derived from an EMBL/GenBank/DDBJ whole genome shotgun (WGS) entry which is preliminary data.</text>
</comment>
<dbReference type="InterPro" id="IPR013324">
    <property type="entry name" value="RNA_pol_sigma_r3/r4-like"/>
</dbReference>
<dbReference type="Proteomes" id="UP001597540">
    <property type="component" value="Unassembled WGS sequence"/>
</dbReference>
<evidence type="ECO:0000259" key="1">
    <source>
        <dbReference type="Pfam" id="PF08281"/>
    </source>
</evidence>
<dbReference type="Pfam" id="PF08281">
    <property type="entry name" value="Sigma70_r4_2"/>
    <property type="match status" value="1"/>
</dbReference>
<evidence type="ECO:0000313" key="2">
    <source>
        <dbReference type="EMBL" id="MFD2703845.1"/>
    </source>
</evidence>
<accession>A0ABW5SWM0</accession>
<name>A0ABW5SWM0_9BACL</name>
<proteinExistence type="predicted"/>
<sequence length="154" mass="17807">MGNSLKATWIETLISQYATETYVLEKYRNSLDPDNPEQSEEAETVSGMISDMRYAMTWLKRGRRPGSRRGVEITDVYRQREIFIKLSGQGMTDAERLKLVEALLALSDRERTCFLLHMAQGLTLQEISHKLNLSKRSVQMYVDRAKVKISKEFL</sequence>
<dbReference type="CDD" id="cd06171">
    <property type="entry name" value="Sigma70_r4"/>
    <property type="match status" value="1"/>
</dbReference>